<dbReference type="SUPFAM" id="SSF54637">
    <property type="entry name" value="Thioesterase/thiol ester dehydrase-isomerase"/>
    <property type="match status" value="1"/>
</dbReference>
<dbReference type="PANTHER" id="PTHR31793">
    <property type="entry name" value="4-HYDROXYBENZOYL-COA THIOESTERASE FAMILY MEMBER"/>
    <property type="match status" value="1"/>
</dbReference>
<reference evidence="3 4" key="1">
    <citation type="submission" date="2021-04" db="EMBL/GenBank/DDBJ databases">
        <title>Genomics, taxonomy and metabolism of representatives of sulfur bacteria of the genus Thiothrix: Thiothrix fructosivorans QT, Thiothrix unzii A1T and three new species, Thiothrix subterranea sp. nov., Thiothrix litoralis sp. nov. and 'Candidatus Thiothrix anitrata' sp. nov.</title>
        <authorList>
            <person name="Ravin N.V."/>
            <person name="Smolyakov D."/>
            <person name="Rudenko T.S."/>
            <person name="Mardanov A.V."/>
            <person name="Beletsky A.V."/>
            <person name="Markov N.D."/>
            <person name="Fomenkov A.I."/>
            <person name="Roberts R.J."/>
            <person name="Karnachuk O.V."/>
            <person name="Novikov A."/>
            <person name="Grabovich M.Y."/>
        </authorList>
    </citation>
    <scope>NUCLEOTIDE SEQUENCE [LARGE SCALE GENOMIC DNA]</scope>
    <source>
        <strain evidence="3 4">A52</strain>
    </source>
</reference>
<protein>
    <submittedName>
        <fullName evidence="3">Tol-pal system-associated acyl-CoA thioesterase</fullName>
    </submittedName>
</protein>
<evidence type="ECO:0000313" key="3">
    <source>
        <dbReference type="EMBL" id="QTR51235.1"/>
    </source>
</evidence>
<dbReference type="PROSITE" id="PS01328">
    <property type="entry name" value="4HBCOA_THIOESTERASE"/>
    <property type="match status" value="1"/>
</dbReference>
<keyword evidence="4" id="KW-1185">Reference proteome</keyword>
<keyword evidence="2" id="KW-0378">Hydrolase</keyword>
<dbReference type="Proteomes" id="UP000672027">
    <property type="component" value="Chromosome"/>
</dbReference>
<evidence type="ECO:0000256" key="1">
    <source>
        <dbReference type="ARBA" id="ARBA00005953"/>
    </source>
</evidence>
<dbReference type="PIRSF" id="PIRSF003230">
    <property type="entry name" value="YbgC"/>
    <property type="match status" value="1"/>
</dbReference>
<dbReference type="Pfam" id="PF13279">
    <property type="entry name" value="4HBT_2"/>
    <property type="match status" value="1"/>
</dbReference>
<dbReference type="InterPro" id="IPR006684">
    <property type="entry name" value="YbgC/YbaW"/>
</dbReference>
<dbReference type="InterPro" id="IPR008272">
    <property type="entry name" value="HB-CoA_thioesterase_AS"/>
</dbReference>
<accession>A0ABX7X5T1</accession>
<dbReference type="EMBL" id="CP072800">
    <property type="protein sequence ID" value="QTR51235.1"/>
    <property type="molecule type" value="Genomic_DNA"/>
</dbReference>
<organism evidence="3 4">
    <name type="scientific">Candidatus Thiothrix anitrata</name>
    <dbReference type="NCBI Taxonomy" id="2823902"/>
    <lineage>
        <taxon>Bacteria</taxon>
        <taxon>Pseudomonadati</taxon>
        <taxon>Pseudomonadota</taxon>
        <taxon>Gammaproteobacteria</taxon>
        <taxon>Thiotrichales</taxon>
        <taxon>Thiotrichaceae</taxon>
        <taxon>Thiothrix</taxon>
    </lineage>
</organism>
<evidence type="ECO:0000256" key="2">
    <source>
        <dbReference type="ARBA" id="ARBA00022801"/>
    </source>
</evidence>
<evidence type="ECO:0000313" key="4">
    <source>
        <dbReference type="Proteomes" id="UP000672027"/>
    </source>
</evidence>
<dbReference type="Gene3D" id="3.10.129.10">
    <property type="entry name" value="Hotdog Thioesterase"/>
    <property type="match status" value="1"/>
</dbReference>
<name>A0ABX7X5T1_9GAMM</name>
<dbReference type="InterPro" id="IPR014166">
    <property type="entry name" value="Tol-Pal_acyl-CoA_thioesterase"/>
</dbReference>
<proteinExistence type="inferred from homology"/>
<dbReference type="PANTHER" id="PTHR31793:SF37">
    <property type="entry name" value="ACYL-COA THIOESTER HYDROLASE YBGC"/>
    <property type="match status" value="1"/>
</dbReference>
<dbReference type="NCBIfam" id="TIGR02799">
    <property type="entry name" value="thio_ybgC"/>
    <property type="match status" value="1"/>
</dbReference>
<dbReference type="NCBIfam" id="TIGR00051">
    <property type="entry name" value="YbgC/FadM family acyl-CoA thioesterase"/>
    <property type="match status" value="1"/>
</dbReference>
<dbReference type="InterPro" id="IPR050563">
    <property type="entry name" value="4-hydroxybenzoyl-CoA_TE"/>
</dbReference>
<gene>
    <name evidence="3" type="primary">ybgC</name>
    <name evidence="3" type="ORF">J8380_06715</name>
</gene>
<dbReference type="InterPro" id="IPR029069">
    <property type="entry name" value="HotDog_dom_sf"/>
</dbReference>
<sequence length="148" mass="17018">MQVVIKKVAVLSCLNEFILPIRVYYEDTDAGGIVYHANYLKFMERARTEWLRSFGVEQDTLAQQGFLFVLSQLSINYRKPALFNEQIYVSAMLTECQKASMLFTQQVWRQNSDNARELLADASVKVVCITQDTRRPTPLPPAIRNLIP</sequence>
<comment type="similarity">
    <text evidence="1">Belongs to the 4-hydroxybenzoyl-CoA thioesterase family.</text>
</comment>
<dbReference type="CDD" id="cd00586">
    <property type="entry name" value="4HBT"/>
    <property type="match status" value="1"/>
</dbReference>